<accession>A0A6G6SKU0</accession>
<dbReference type="Pfam" id="PF04865">
    <property type="entry name" value="Baseplate_J"/>
    <property type="match status" value="1"/>
</dbReference>
<dbReference type="PANTHER" id="PTHR37829:SF3">
    <property type="entry name" value="PROTEIN JAYE-RELATED"/>
    <property type="match status" value="1"/>
</dbReference>
<evidence type="ECO:0000259" key="1">
    <source>
        <dbReference type="Pfam" id="PF04865"/>
    </source>
</evidence>
<protein>
    <recommendedName>
        <fullName evidence="1">Baseplate protein J-like barrel domain-containing protein</fullName>
    </recommendedName>
</protein>
<proteinExistence type="predicted"/>
<dbReference type="InterPro" id="IPR006949">
    <property type="entry name" value="Barrel_Baseplate_J-like"/>
</dbReference>
<feature type="domain" description="Baseplate protein J-like barrel" evidence="1">
    <location>
        <begin position="100"/>
        <end position="177"/>
    </location>
</feature>
<dbReference type="PANTHER" id="PTHR37829">
    <property type="entry name" value="PHAGE-LIKE ELEMENT PBSX PROTEIN XKDT"/>
    <property type="match status" value="1"/>
</dbReference>
<keyword evidence="3" id="KW-1185">Reference proteome</keyword>
<gene>
    <name evidence="2" type="ORF">GTH24_15105</name>
</gene>
<evidence type="ECO:0000313" key="2">
    <source>
        <dbReference type="EMBL" id="QIF95143.1"/>
    </source>
</evidence>
<dbReference type="AlphaFoldDB" id="A0A6G6SKU0"/>
<sequence>MIPPVQILPQGIVAPTTQEVIDGLWQLMKGCFGENINTSMDTPQGQLVTTLSAVITDERNFMINLLNSFDPRYASGQMQDALGYIYFMQRKQATPSVAELTFNGLSGVVIPENYQVSDDRGLFWSTSEEVVINESGVAVVKANCLTSGAIDAPVGVINRLTKSISGLDSVSNRTAGIPGRNVESRQEFEYRRSESVAKNAKNTNSATYGAVANLKGVIDCYVVDNPSDATIQVGKTKYSLIRNSIAVSVVGGDNEEIAQQILTKAGTGCSFVGNITVTYEDKESFPYMPPKYTVKFIRPTDIAVTFTITVEDKTQLTHQAKQAIIKAITEEFTTGRGKGQIGKRLIASDYVCGVAQVTTSRLINIQVGRKGSALASYIDFGIDEFPVLSVDDIRIE</sequence>
<reference evidence="2 3" key="1">
    <citation type="submission" date="2020-01" db="EMBL/GenBank/DDBJ databases">
        <title>The genomic epidemiology of tigecycline resistance gene tet(X) variants in a swine farm in China.</title>
        <authorList>
            <person name="Peng K."/>
            <person name="Li R."/>
        </authorList>
    </citation>
    <scope>NUCLEOTIDE SEQUENCE [LARGE SCALE GENOMIC DNA]</scope>
    <source>
        <strain evidence="2 3">ZN3</strain>
    </source>
</reference>
<dbReference type="EMBL" id="CP047344">
    <property type="protein sequence ID" value="QIF95143.1"/>
    <property type="molecule type" value="Genomic_DNA"/>
</dbReference>
<dbReference type="InterPro" id="IPR052399">
    <property type="entry name" value="Phage_Baseplate_Assmbl_Protein"/>
</dbReference>
<organism evidence="2 3">
    <name type="scientific">Proteus vulgaris</name>
    <dbReference type="NCBI Taxonomy" id="585"/>
    <lineage>
        <taxon>Bacteria</taxon>
        <taxon>Pseudomonadati</taxon>
        <taxon>Pseudomonadota</taxon>
        <taxon>Gammaproteobacteria</taxon>
        <taxon>Enterobacterales</taxon>
        <taxon>Morganellaceae</taxon>
        <taxon>Proteus</taxon>
    </lineage>
</organism>
<name>A0A6G6SKU0_PROVU</name>
<evidence type="ECO:0000313" key="3">
    <source>
        <dbReference type="Proteomes" id="UP000503287"/>
    </source>
</evidence>
<dbReference type="Proteomes" id="UP000503287">
    <property type="component" value="Chromosome"/>
</dbReference>
<dbReference type="RefSeq" id="WP_164526632.1">
    <property type="nucleotide sequence ID" value="NZ_CP047344.1"/>
</dbReference>